<keyword evidence="6 11" id="KW-0378">Hydrolase</keyword>
<dbReference type="InterPro" id="IPR001478">
    <property type="entry name" value="PDZ"/>
</dbReference>
<dbReference type="NCBIfam" id="TIGR00054">
    <property type="entry name" value="RIP metalloprotease RseP"/>
    <property type="match status" value="1"/>
</dbReference>
<evidence type="ECO:0000256" key="7">
    <source>
        <dbReference type="ARBA" id="ARBA00022833"/>
    </source>
</evidence>
<feature type="domain" description="PDZ" evidence="12">
    <location>
        <begin position="114"/>
        <end position="189"/>
    </location>
</feature>
<dbReference type="OrthoDB" id="9782003at2"/>
<protein>
    <recommendedName>
        <fullName evidence="11">Zinc metalloprotease</fullName>
        <ecNumber evidence="11">3.4.24.-</ecNumber>
    </recommendedName>
</protein>
<keyword evidence="8 11" id="KW-1133">Transmembrane helix</keyword>
<dbReference type="EC" id="3.4.24.-" evidence="11"/>
<dbReference type="Proteomes" id="UP000242175">
    <property type="component" value="Chromosome large"/>
</dbReference>
<dbReference type="EMBL" id="CP022355">
    <property type="protein sequence ID" value="ASK77818.1"/>
    <property type="molecule type" value="Genomic_DNA"/>
</dbReference>
<dbReference type="InterPro" id="IPR041489">
    <property type="entry name" value="PDZ_6"/>
</dbReference>
<evidence type="ECO:0000313" key="14">
    <source>
        <dbReference type="Proteomes" id="UP000242175"/>
    </source>
</evidence>
<feature type="transmembrane region" description="Helical" evidence="11">
    <location>
        <begin position="99"/>
        <end position="120"/>
    </location>
</feature>
<evidence type="ECO:0000256" key="6">
    <source>
        <dbReference type="ARBA" id="ARBA00022801"/>
    </source>
</evidence>
<dbReference type="InterPro" id="IPR008915">
    <property type="entry name" value="Peptidase_M50"/>
</dbReference>
<feature type="transmembrane region" description="Helical" evidence="11">
    <location>
        <begin position="420"/>
        <end position="442"/>
    </location>
</feature>
<keyword evidence="4 13" id="KW-0645">Protease</keyword>
<gene>
    <name evidence="13" type="primary">rseP</name>
    <name evidence="13" type="ORF">CF386_01390</name>
</gene>
<keyword evidence="7 11" id="KW-0862">Zinc</keyword>
<evidence type="ECO:0000256" key="8">
    <source>
        <dbReference type="ARBA" id="ARBA00022989"/>
    </source>
</evidence>
<feature type="domain" description="PDZ" evidence="12">
    <location>
        <begin position="209"/>
        <end position="277"/>
    </location>
</feature>
<dbReference type="GO" id="GO:0016020">
    <property type="term" value="C:membrane"/>
    <property type="evidence" value="ECO:0007669"/>
    <property type="project" value="UniProtKB-SubCell"/>
</dbReference>
<reference evidence="13 14" key="1">
    <citation type="journal article" date="2016" name="Int. J. Syst. Evol. Microbiol.">
        <title>Paraphotobacterium marinum gen. nov., sp. nov., a member of the family Vibrionaceae, isolated from surface seawater.</title>
        <authorList>
            <person name="Huang Z."/>
            <person name="Dong C."/>
            <person name="Shao Z."/>
        </authorList>
    </citation>
    <scope>NUCLEOTIDE SEQUENCE [LARGE SCALE GENOMIC DNA]</scope>
    <source>
        <strain evidence="13 14">NSCS20N07D</strain>
    </source>
</reference>
<name>A0A220VBP9_9GAMM</name>
<accession>A0A220VBP9</accession>
<dbReference type="CDD" id="cd06163">
    <property type="entry name" value="S2P-M50_PDZ_RseP-like"/>
    <property type="match status" value="1"/>
</dbReference>
<evidence type="ECO:0000256" key="11">
    <source>
        <dbReference type="RuleBase" id="RU362031"/>
    </source>
</evidence>
<dbReference type="SUPFAM" id="SSF50156">
    <property type="entry name" value="PDZ domain-like"/>
    <property type="match status" value="2"/>
</dbReference>
<dbReference type="GO" id="GO:0046872">
    <property type="term" value="F:metal ion binding"/>
    <property type="evidence" value="ECO:0007669"/>
    <property type="project" value="UniProtKB-KW"/>
</dbReference>
<dbReference type="KEGG" id="pmai:CF386_01390"/>
<feature type="transmembrane region" description="Helical" evidence="11">
    <location>
        <begin position="6"/>
        <end position="26"/>
    </location>
</feature>
<evidence type="ECO:0000256" key="4">
    <source>
        <dbReference type="ARBA" id="ARBA00022670"/>
    </source>
</evidence>
<evidence type="ECO:0000256" key="2">
    <source>
        <dbReference type="ARBA" id="ARBA00004141"/>
    </source>
</evidence>
<dbReference type="SMART" id="SM00228">
    <property type="entry name" value="PDZ"/>
    <property type="match status" value="2"/>
</dbReference>
<dbReference type="InterPro" id="IPR036034">
    <property type="entry name" value="PDZ_sf"/>
</dbReference>
<dbReference type="Pfam" id="PF02163">
    <property type="entry name" value="Peptidase_M50"/>
    <property type="match status" value="1"/>
</dbReference>
<evidence type="ECO:0000313" key="13">
    <source>
        <dbReference type="EMBL" id="ASK77818.1"/>
    </source>
</evidence>
<dbReference type="AlphaFoldDB" id="A0A220VBP9"/>
<dbReference type="Gene3D" id="2.30.42.10">
    <property type="match status" value="2"/>
</dbReference>
<dbReference type="InterPro" id="IPR004387">
    <property type="entry name" value="Pept_M50_Zn"/>
</dbReference>
<proteinExistence type="inferred from homology"/>
<evidence type="ECO:0000256" key="3">
    <source>
        <dbReference type="ARBA" id="ARBA00007931"/>
    </source>
</evidence>
<sequence length="448" mass="50875">MSNADISMILVSLLSYCLAILFIIFIHELGHYSVARIFNVQVDVFKIGLGRTFFKKKMKSNTIFEFGFLPLGGYIKMASRDNVKNQNECINDKTYFQKVLIYFFGPFANILLALFLFFAIDFFSGIQHISPVIDTVKSNSLVSNAGVVSMNRITQINNQAVNNWDDIKKILNESTSKDIELTFENEHQNEKKISFQKRVEDETALLFLDRIGVVPIEVNSKKVGLVNENSPAKTAGLERGDVFISINGKKVYSWQDVSSFIKQNPQKTLNIKVYRNKKYYDLILKPQVVIKANGKKEGFAGFSFDIRKLPENFINYERFNLLESLKKSINTTYLLSNTLFSNIINLISGKISINNLSGPIATAKVAGETFYDGFVSYVFFIAFISLNLAIINLLPIPVLDGGQIINISIEKFIKPNLREMFQVVWNMMGLMIILVLLVIVFFNDVARI</sequence>
<dbReference type="RefSeq" id="WP_089072728.1">
    <property type="nucleotide sequence ID" value="NZ_CBCSAM010000015.1"/>
</dbReference>
<keyword evidence="9 11" id="KW-0482">Metalloprotease</keyword>
<dbReference type="GO" id="GO:0004222">
    <property type="term" value="F:metalloendopeptidase activity"/>
    <property type="evidence" value="ECO:0007669"/>
    <property type="project" value="InterPro"/>
</dbReference>
<dbReference type="GO" id="GO:0006508">
    <property type="term" value="P:proteolysis"/>
    <property type="evidence" value="ECO:0007669"/>
    <property type="project" value="UniProtKB-KW"/>
</dbReference>
<dbReference type="PANTHER" id="PTHR42837">
    <property type="entry name" value="REGULATOR OF SIGMA-E PROTEASE RSEP"/>
    <property type="match status" value="1"/>
</dbReference>
<evidence type="ECO:0000256" key="9">
    <source>
        <dbReference type="ARBA" id="ARBA00023049"/>
    </source>
</evidence>
<evidence type="ECO:0000259" key="12">
    <source>
        <dbReference type="SMART" id="SM00228"/>
    </source>
</evidence>
<keyword evidence="14" id="KW-1185">Reference proteome</keyword>
<evidence type="ECO:0000256" key="1">
    <source>
        <dbReference type="ARBA" id="ARBA00001947"/>
    </source>
</evidence>
<organism evidence="13 14">
    <name type="scientific">Paraphotobacterium marinum</name>
    <dbReference type="NCBI Taxonomy" id="1755811"/>
    <lineage>
        <taxon>Bacteria</taxon>
        <taxon>Pseudomonadati</taxon>
        <taxon>Pseudomonadota</taxon>
        <taxon>Gammaproteobacteria</taxon>
        <taxon>Vibrionales</taxon>
        <taxon>Vibrionaceae</taxon>
        <taxon>Paraphotobacterium</taxon>
    </lineage>
</organism>
<keyword evidence="11" id="KW-0479">Metal-binding</keyword>
<keyword evidence="10 11" id="KW-0472">Membrane</keyword>
<comment type="cofactor">
    <cofactor evidence="1 11">
        <name>Zn(2+)</name>
        <dbReference type="ChEBI" id="CHEBI:29105"/>
    </cofactor>
</comment>
<dbReference type="Pfam" id="PF17820">
    <property type="entry name" value="PDZ_6"/>
    <property type="match status" value="1"/>
</dbReference>
<dbReference type="CDD" id="cd23081">
    <property type="entry name" value="cpPDZ_EcRseP-like"/>
    <property type="match status" value="1"/>
</dbReference>
<comment type="subcellular location">
    <subcellularLocation>
        <location evidence="2">Membrane</location>
        <topology evidence="2">Multi-pass membrane protein</topology>
    </subcellularLocation>
</comment>
<evidence type="ECO:0000256" key="5">
    <source>
        <dbReference type="ARBA" id="ARBA00022692"/>
    </source>
</evidence>
<dbReference type="PANTHER" id="PTHR42837:SF2">
    <property type="entry name" value="MEMBRANE METALLOPROTEASE ARASP2, CHLOROPLASTIC-RELATED"/>
    <property type="match status" value="1"/>
</dbReference>
<evidence type="ECO:0000256" key="10">
    <source>
        <dbReference type="ARBA" id="ARBA00023136"/>
    </source>
</evidence>
<keyword evidence="5 11" id="KW-0812">Transmembrane</keyword>
<comment type="similarity">
    <text evidence="3 11">Belongs to the peptidase M50B family.</text>
</comment>
<feature type="transmembrane region" description="Helical" evidence="11">
    <location>
        <begin position="374"/>
        <end position="399"/>
    </location>
</feature>